<proteinExistence type="predicted"/>
<organism evidence="2 3">
    <name type="scientific">Saliphagus infecundisoli</name>
    <dbReference type="NCBI Taxonomy" id="1849069"/>
    <lineage>
        <taxon>Archaea</taxon>
        <taxon>Methanobacteriati</taxon>
        <taxon>Methanobacteriota</taxon>
        <taxon>Stenosarchaea group</taxon>
        <taxon>Halobacteria</taxon>
        <taxon>Halobacteriales</taxon>
        <taxon>Natrialbaceae</taxon>
        <taxon>Saliphagus</taxon>
    </lineage>
</organism>
<accession>A0ABD5QDL2</accession>
<protein>
    <submittedName>
        <fullName evidence="2">Uncharacterized protein</fullName>
    </submittedName>
</protein>
<feature type="region of interest" description="Disordered" evidence="1">
    <location>
        <begin position="1"/>
        <end position="25"/>
    </location>
</feature>
<dbReference type="AlphaFoldDB" id="A0ABD5QDL2"/>
<comment type="caution">
    <text evidence="2">The sequence shown here is derived from an EMBL/GenBank/DDBJ whole genome shotgun (WGS) entry which is preliminary data.</text>
</comment>
<feature type="compositionally biased region" description="Pro residues" evidence="1">
    <location>
        <begin position="7"/>
        <end position="17"/>
    </location>
</feature>
<name>A0ABD5QDL2_9EURY</name>
<evidence type="ECO:0000313" key="3">
    <source>
        <dbReference type="Proteomes" id="UP001595925"/>
    </source>
</evidence>
<evidence type="ECO:0000256" key="1">
    <source>
        <dbReference type="SAM" id="MobiDB-lite"/>
    </source>
</evidence>
<keyword evidence="3" id="KW-1185">Reference proteome</keyword>
<dbReference type="RefSeq" id="WP_114575927.1">
    <property type="nucleotide sequence ID" value="NZ_JAIVEF010000005.1"/>
</dbReference>
<reference evidence="2 3" key="1">
    <citation type="journal article" date="2019" name="Int. J. Syst. Evol. Microbiol.">
        <title>The Global Catalogue of Microorganisms (GCM) 10K type strain sequencing project: providing services to taxonomists for standard genome sequencing and annotation.</title>
        <authorList>
            <consortium name="The Broad Institute Genomics Platform"/>
            <consortium name="The Broad Institute Genome Sequencing Center for Infectious Disease"/>
            <person name="Wu L."/>
            <person name="Ma J."/>
        </authorList>
    </citation>
    <scope>NUCLEOTIDE SEQUENCE [LARGE SCALE GENOMIC DNA]</scope>
    <source>
        <strain evidence="2 3">CGMCC 1.15824</strain>
    </source>
</reference>
<gene>
    <name evidence="2" type="ORF">ACFPFO_08590</name>
</gene>
<sequence length="125" mass="13634">MPTDQEPIPPEALPPGWGPADNGTDRIAYRRSRPRIELSAALTEGVHSHPSLGVERCWELRYEYDIGELAVSDAICRVSTRHAAIEGLLECMARVRDAAGDDDPMGIRAALEGARFGDVVPDRSP</sequence>
<dbReference type="Proteomes" id="UP001595925">
    <property type="component" value="Unassembled WGS sequence"/>
</dbReference>
<dbReference type="EMBL" id="JBHSJG010000032">
    <property type="protein sequence ID" value="MFC4987821.1"/>
    <property type="molecule type" value="Genomic_DNA"/>
</dbReference>
<evidence type="ECO:0000313" key="2">
    <source>
        <dbReference type="EMBL" id="MFC4987821.1"/>
    </source>
</evidence>